<evidence type="ECO:0000313" key="2">
    <source>
        <dbReference type="RefSeq" id="XP_034248687.1"/>
    </source>
</evidence>
<organism evidence="2">
    <name type="scientific">Thrips palmi</name>
    <name type="common">Melon thrips</name>
    <dbReference type="NCBI Taxonomy" id="161013"/>
    <lineage>
        <taxon>Eukaryota</taxon>
        <taxon>Metazoa</taxon>
        <taxon>Ecdysozoa</taxon>
        <taxon>Arthropoda</taxon>
        <taxon>Hexapoda</taxon>
        <taxon>Insecta</taxon>
        <taxon>Pterygota</taxon>
        <taxon>Neoptera</taxon>
        <taxon>Paraneoptera</taxon>
        <taxon>Thysanoptera</taxon>
        <taxon>Terebrantia</taxon>
        <taxon>Thripoidea</taxon>
        <taxon>Thripidae</taxon>
        <taxon>Thrips</taxon>
    </lineage>
</organism>
<dbReference type="OrthoDB" id="6621129at2759"/>
<sequence length="205" mass="23283">MNSHLHGTRSVSLIATGLLGAALAILRYTEGQNLAGRYDIKTEHVECCPSAILDRPFPCTVSHVRDRQDLRNVFFAINFTMNHSFDDYKDAQVVYSSWSSRGGWKENAIVMKFRRVCTSLRIYLPGVWRHFLDHTTGPTGPVHECPLPPGSYAYYNFSSGGITPANIPSLYYGKWRVDTRVYDRRETCIMCIRMTLRISPKANQG</sequence>
<protein>
    <submittedName>
        <fullName evidence="2">Uncharacterized protein LOC117649757</fullName>
    </submittedName>
</protein>
<accession>A0A6P8ZTT2</accession>
<name>A0A6P8ZTT2_THRPL</name>
<proteinExistence type="predicted"/>
<dbReference type="InParanoid" id="A0A6P8ZTT2"/>
<dbReference type="RefSeq" id="XP_034248687.1">
    <property type="nucleotide sequence ID" value="XM_034392796.1"/>
</dbReference>
<dbReference type="AlphaFoldDB" id="A0A6P8ZTT2"/>
<dbReference type="GeneID" id="117649757"/>
<evidence type="ECO:0000313" key="1">
    <source>
        <dbReference type="Proteomes" id="UP000515158"/>
    </source>
</evidence>
<reference evidence="2" key="1">
    <citation type="submission" date="2025-08" db="UniProtKB">
        <authorList>
            <consortium name="RefSeq"/>
        </authorList>
    </citation>
    <scope>IDENTIFICATION</scope>
    <source>
        <tissue evidence="2">Total insect</tissue>
    </source>
</reference>
<keyword evidence="1" id="KW-1185">Reference proteome</keyword>
<dbReference type="KEGG" id="tpal:117649757"/>
<gene>
    <name evidence="2" type="primary">LOC117649757</name>
</gene>
<dbReference type="Proteomes" id="UP000515158">
    <property type="component" value="Unplaced"/>
</dbReference>